<dbReference type="InterPro" id="IPR002347">
    <property type="entry name" value="SDR_fam"/>
</dbReference>
<organism evidence="4 5">
    <name type="scientific">Amycolatopsis albispora</name>
    <dbReference type="NCBI Taxonomy" id="1804986"/>
    <lineage>
        <taxon>Bacteria</taxon>
        <taxon>Bacillati</taxon>
        <taxon>Actinomycetota</taxon>
        <taxon>Actinomycetes</taxon>
        <taxon>Pseudonocardiales</taxon>
        <taxon>Pseudonocardiaceae</taxon>
        <taxon>Amycolatopsis</taxon>
    </lineage>
</organism>
<dbReference type="KEGG" id="aab:A4R43_03415"/>
<dbReference type="Gene3D" id="3.40.50.720">
    <property type="entry name" value="NAD(P)-binding Rossmann-like Domain"/>
    <property type="match status" value="1"/>
</dbReference>
<dbReference type="PANTHER" id="PTHR44169">
    <property type="entry name" value="NADPH-DEPENDENT 1-ACYLDIHYDROXYACETONE PHOSPHATE REDUCTASE"/>
    <property type="match status" value="1"/>
</dbReference>
<proteinExistence type="inferred from homology"/>
<evidence type="ECO:0000256" key="3">
    <source>
        <dbReference type="RuleBase" id="RU000363"/>
    </source>
</evidence>
<evidence type="ECO:0000256" key="1">
    <source>
        <dbReference type="ARBA" id="ARBA00006484"/>
    </source>
</evidence>
<dbReference type="GO" id="GO:0016491">
    <property type="term" value="F:oxidoreductase activity"/>
    <property type="evidence" value="ECO:0007669"/>
    <property type="project" value="UniProtKB-KW"/>
</dbReference>
<dbReference type="InterPro" id="IPR036291">
    <property type="entry name" value="NAD(P)-bd_dom_sf"/>
</dbReference>
<keyword evidence="2" id="KW-0560">Oxidoreductase</keyword>
<dbReference type="PRINTS" id="PR00081">
    <property type="entry name" value="GDHRDH"/>
</dbReference>
<evidence type="ECO:0000313" key="4">
    <source>
        <dbReference type="EMBL" id="AXB41682.1"/>
    </source>
</evidence>
<dbReference type="PRINTS" id="PR00080">
    <property type="entry name" value="SDRFAMILY"/>
</dbReference>
<dbReference type="PROSITE" id="PS00061">
    <property type="entry name" value="ADH_SHORT"/>
    <property type="match status" value="1"/>
</dbReference>
<accession>A0A344L0V8</accession>
<dbReference type="InterPro" id="IPR020904">
    <property type="entry name" value="Sc_DH/Rdtase_CS"/>
</dbReference>
<dbReference type="CDD" id="cd05374">
    <property type="entry name" value="17beta-HSD-like_SDR_c"/>
    <property type="match status" value="1"/>
</dbReference>
<dbReference type="Pfam" id="PF00106">
    <property type="entry name" value="adh_short"/>
    <property type="match status" value="1"/>
</dbReference>
<name>A0A344L0V8_9PSEU</name>
<protein>
    <recommendedName>
        <fullName evidence="6">Short-chain dehydrogenase/reductase</fullName>
    </recommendedName>
</protein>
<evidence type="ECO:0000256" key="2">
    <source>
        <dbReference type="ARBA" id="ARBA00023002"/>
    </source>
</evidence>
<dbReference type="SUPFAM" id="SSF51735">
    <property type="entry name" value="NAD(P)-binding Rossmann-fold domains"/>
    <property type="match status" value="1"/>
</dbReference>
<dbReference type="OrthoDB" id="3178062at2"/>
<dbReference type="Proteomes" id="UP000250434">
    <property type="component" value="Chromosome"/>
</dbReference>
<evidence type="ECO:0000313" key="5">
    <source>
        <dbReference type="Proteomes" id="UP000250434"/>
    </source>
</evidence>
<evidence type="ECO:0008006" key="6">
    <source>
        <dbReference type="Google" id="ProtNLM"/>
    </source>
</evidence>
<keyword evidence="5" id="KW-1185">Reference proteome</keyword>
<dbReference type="EMBL" id="CP015163">
    <property type="protein sequence ID" value="AXB41682.1"/>
    <property type="molecule type" value="Genomic_DNA"/>
</dbReference>
<comment type="similarity">
    <text evidence="1 3">Belongs to the short-chain dehydrogenases/reductases (SDR) family.</text>
</comment>
<dbReference type="AlphaFoldDB" id="A0A344L0V8"/>
<gene>
    <name evidence="4" type="ORF">A4R43_03415</name>
</gene>
<reference evidence="4 5" key="1">
    <citation type="submission" date="2016-04" db="EMBL/GenBank/DDBJ databases">
        <title>Complete genome sequence and analysis of deep-sea sediment isolate, Amycolatopsis sp. WP1.</title>
        <authorList>
            <person name="Wang H."/>
            <person name="Chen S."/>
            <person name="Wu Q."/>
        </authorList>
    </citation>
    <scope>NUCLEOTIDE SEQUENCE [LARGE SCALE GENOMIC DNA]</scope>
    <source>
        <strain evidence="4 5">WP1</strain>
    </source>
</reference>
<dbReference type="RefSeq" id="WP_113690953.1">
    <property type="nucleotide sequence ID" value="NZ_CP015163.1"/>
</dbReference>
<dbReference type="PANTHER" id="PTHR44169:SF6">
    <property type="entry name" value="NADPH-DEPENDENT 1-ACYLDIHYDROXYACETONE PHOSPHATE REDUCTASE"/>
    <property type="match status" value="1"/>
</dbReference>
<sequence>MSGNRPGRVVLVAGASSGIGHAASVSLAARGHRVFGTSRTWSRTPPPGIEPVILDVTGEASATRCVEEVLDRAGRIDALVYSAGHYVAGAVEETTPELALRQLDAYFLGAHRVVRAVLPSMRHASGGRLIFLSSSAAVAAIPFHAVYSASKAALEHYVDALRYEVAPFGVDATCVQGTSVRTGAADAAQRAEPGIAAYATARDSVVETFARTQREGRPPTVFARTITRAVEADRLPPRYRPGFQAKTLPAIRAMLPEAAFRVLFGRKFGLPRH</sequence>